<comment type="caution">
    <text evidence="2">The sequence shown here is derived from an EMBL/GenBank/DDBJ whole genome shotgun (WGS) entry which is preliminary data.</text>
</comment>
<name>A0AAD9UEC0_RIDPI</name>
<evidence type="ECO:0000313" key="3">
    <source>
        <dbReference type="Proteomes" id="UP001209878"/>
    </source>
</evidence>
<feature type="transmembrane region" description="Helical" evidence="1">
    <location>
        <begin position="89"/>
        <end position="109"/>
    </location>
</feature>
<keyword evidence="1" id="KW-1133">Transmembrane helix</keyword>
<accession>A0AAD9UEC0</accession>
<dbReference type="Proteomes" id="UP001209878">
    <property type="component" value="Unassembled WGS sequence"/>
</dbReference>
<dbReference type="EMBL" id="JAODUO010000211">
    <property type="protein sequence ID" value="KAK2186170.1"/>
    <property type="molecule type" value="Genomic_DNA"/>
</dbReference>
<protein>
    <submittedName>
        <fullName evidence="2">Uncharacterized protein</fullName>
    </submittedName>
</protein>
<keyword evidence="1" id="KW-0812">Transmembrane</keyword>
<reference evidence="2" key="1">
    <citation type="journal article" date="2023" name="Mol. Biol. Evol.">
        <title>Third-Generation Sequencing Reveals the Adaptive Role of the Epigenome in Three Deep-Sea Polychaetes.</title>
        <authorList>
            <person name="Perez M."/>
            <person name="Aroh O."/>
            <person name="Sun Y."/>
            <person name="Lan Y."/>
            <person name="Juniper S.K."/>
            <person name="Young C.R."/>
            <person name="Angers B."/>
            <person name="Qian P.Y."/>
        </authorList>
    </citation>
    <scope>NUCLEOTIDE SEQUENCE</scope>
    <source>
        <strain evidence="2">R07B-5</strain>
    </source>
</reference>
<dbReference type="AlphaFoldDB" id="A0AAD9UEC0"/>
<proteinExistence type="predicted"/>
<evidence type="ECO:0000313" key="2">
    <source>
        <dbReference type="EMBL" id="KAK2186170.1"/>
    </source>
</evidence>
<gene>
    <name evidence="2" type="ORF">NP493_212g06011</name>
</gene>
<organism evidence="2 3">
    <name type="scientific">Ridgeia piscesae</name>
    <name type="common">Tubeworm</name>
    <dbReference type="NCBI Taxonomy" id="27915"/>
    <lineage>
        <taxon>Eukaryota</taxon>
        <taxon>Metazoa</taxon>
        <taxon>Spiralia</taxon>
        <taxon>Lophotrochozoa</taxon>
        <taxon>Annelida</taxon>
        <taxon>Polychaeta</taxon>
        <taxon>Sedentaria</taxon>
        <taxon>Canalipalpata</taxon>
        <taxon>Sabellida</taxon>
        <taxon>Siboglinidae</taxon>
        <taxon>Ridgeia</taxon>
    </lineage>
</organism>
<sequence>MYYLGWYFSPVLKLGHSCWGSDNCRVTRDVYIGDDWYLFLRFTASHKLHLCVSELCLRVHARVSACMNLYKLTWMETCGRVLHKPEHFVLLQVCCVYLVYLCMFVRQLFHS</sequence>
<keyword evidence="1" id="KW-0472">Membrane</keyword>
<keyword evidence="3" id="KW-1185">Reference proteome</keyword>
<evidence type="ECO:0000256" key="1">
    <source>
        <dbReference type="SAM" id="Phobius"/>
    </source>
</evidence>